<proteinExistence type="predicted"/>
<feature type="transmembrane region" description="Helical" evidence="2">
    <location>
        <begin position="104"/>
        <end position="124"/>
    </location>
</feature>
<feature type="transmembrane region" description="Helical" evidence="2">
    <location>
        <begin position="213"/>
        <end position="231"/>
    </location>
</feature>
<sequence length="551" mass="58362">MATAITAPPARHRTEPGRQNTLAGTGTLVRFGLRRDRVRLSLWAGGIVLMTLLINATWEENYGDREELLEIAQTLDSPAMIAMVGVNHAGVEGTSYGSMMGQQMFWFTLIAVAIMSILTMVRHTRAEEEANRAELVRASVVGRHAYLTSALIIVGFANVAVGLLMAVGLGAMDVPTVDWAGSWLYGTGHIVVGLAFAGIAAIAIQITGYSRGAAGWGFSALGVAYVLRAMGDAGENALNWLSPIGWAQETRVYVDNRWWPLLIAVVAAVAFAAIGYYLSIKRDVGAGLRAARLGKPTASDSLTTPLGFAVRLHRGLLIGFGIGVMLLGASYGSILGDVESLLEDVTAFAELTEGLGGTALEAFSAQVLAIMAIISSIYVVLAMQRPRSEETSGRAEPLLSTAVSRSKWLSSHLAIASIGGLAMLLLVGIGFAGAGVAAAGENAVFGDLLAGSLVYVPALWVTAGVAVALMAWVPRATMLTWLIVVYSFVVVYLGNILQVPEWTRNLTPFGHVPQVPSADFDIVPLLILTAVAAGLYAFGLYGFRRRDLETK</sequence>
<feature type="region of interest" description="Disordered" evidence="1">
    <location>
        <begin position="1"/>
        <end position="21"/>
    </location>
</feature>
<name>A0A7K3MAZ4_9ACTN</name>
<feature type="transmembrane region" description="Helical" evidence="2">
    <location>
        <begin position="183"/>
        <end position="206"/>
    </location>
</feature>
<dbReference type="AlphaFoldDB" id="A0A7K3MAZ4"/>
<keyword evidence="4" id="KW-1185">Reference proteome</keyword>
<feature type="transmembrane region" description="Helical" evidence="2">
    <location>
        <begin position="258"/>
        <end position="279"/>
    </location>
</feature>
<evidence type="ECO:0000313" key="3">
    <source>
        <dbReference type="EMBL" id="NDL60426.1"/>
    </source>
</evidence>
<feature type="transmembrane region" description="Helical" evidence="2">
    <location>
        <begin position="40"/>
        <end position="58"/>
    </location>
</feature>
<keyword evidence="2" id="KW-1133">Transmembrane helix</keyword>
<evidence type="ECO:0000256" key="2">
    <source>
        <dbReference type="SAM" id="Phobius"/>
    </source>
</evidence>
<dbReference type="RefSeq" id="WP_162453147.1">
    <property type="nucleotide sequence ID" value="NZ_WLZY01000012.1"/>
</dbReference>
<dbReference type="Proteomes" id="UP000460435">
    <property type="component" value="Unassembled WGS sequence"/>
</dbReference>
<feature type="transmembrane region" description="Helical" evidence="2">
    <location>
        <begin position="363"/>
        <end position="381"/>
    </location>
</feature>
<feature type="transmembrane region" description="Helical" evidence="2">
    <location>
        <begin position="413"/>
        <end position="440"/>
    </location>
</feature>
<accession>A0A7K3MAZ4</accession>
<feature type="transmembrane region" description="Helical" evidence="2">
    <location>
        <begin position="452"/>
        <end position="472"/>
    </location>
</feature>
<gene>
    <name evidence="3" type="ORF">F7O44_25445</name>
</gene>
<feature type="transmembrane region" description="Helical" evidence="2">
    <location>
        <begin position="479"/>
        <end position="497"/>
    </location>
</feature>
<feature type="transmembrane region" description="Helical" evidence="2">
    <location>
        <begin position="522"/>
        <end position="543"/>
    </location>
</feature>
<reference evidence="3 4" key="1">
    <citation type="submission" date="2019-11" db="EMBL/GenBank/DDBJ databases">
        <authorList>
            <person name="Li X.-J."/>
            <person name="Feng X.-M."/>
        </authorList>
    </citation>
    <scope>NUCLEOTIDE SEQUENCE [LARGE SCALE GENOMIC DNA]</scope>
    <source>
        <strain evidence="3 4">XMNu-373</strain>
    </source>
</reference>
<dbReference type="EMBL" id="WLZY01000012">
    <property type="protein sequence ID" value="NDL60426.1"/>
    <property type="molecule type" value="Genomic_DNA"/>
</dbReference>
<organism evidence="3 4">
    <name type="scientific">Phytoactinopolyspora mesophila</name>
    <dbReference type="NCBI Taxonomy" id="2650750"/>
    <lineage>
        <taxon>Bacteria</taxon>
        <taxon>Bacillati</taxon>
        <taxon>Actinomycetota</taxon>
        <taxon>Actinomycetes</taxon>
        <taxon>Jiangellales</taxon>
        <taxon>Jiangellaceae</taxon>
        <taxon>Phytoactinopolyspora</taxon>
    </lineage>
</organism>
<feature type="transmembrane region" description="Helical" evidence="2">
    <location>
        <begin position="315"/>
        <end position="334"/>
    </location>
</feature>
<evidence type="ECO:0000256" key="1">
    <source>
        <dbReference type="SAM" id="MobiDB-lite"/>
    </source>
</evidence>
<keyword evidence="2" id="KW-0472">Membrane</keyword>
<comment type="caution">
    <text evidence="3">The sequence shown here is derived from an EMBL/GenBank/DDBJ whole genome shotgun (WGS) entry which is preliminary data.</text>
</comment>
<protein>
    <submittedName>
        <fullName evidence="3">ABC transporter permease</fullName>
    </submittedName>
</protein>
<keyword evidence="2" id="KW-0812">Transmembrane</keyword>
<evidence type="ECO:0000313" key="4">
    <source>
        <dbReference type="Proteomes" id="UP000460435"/>
    </source>
</evidence>
<feature type="transmembrane region" description="Helical" evidence="2">
    <location>
        <begin position="145"/>
        <end position="171"/>
    </location>
</feature>